<sequence length="139" mass="16684">MKIIQLNHQIEKYLCCLYKIFDQILQRKEILTDKKSDKTFKIIYSKQKKLRLVQSKLNDQSQTIISVIKNKSLNKGRIRSEKCTQQKIVKEISLNLEQQRLTERQQKKNTILQDKKTLHYIDNLIKISNHLYELRISLL</sequence>
<dbReference type="AlphaFoldDB" id="A0A8S1P2C6"/>
<dbReference type="EMBL" id="CAJJDN010000064">
    <property type="protein sequence ID" value="CAD8095588.1"/>
    <property type="molecule type" value="Genomic_DNA"/>
</dbReference>
<name>A0A8S1P2C6_9CILI</name>
<reference evidence="1" key="1">
    <citation type="submission" date="2021-01" db="EMBL/GenBank/DDBJ databases">
        <authorList>
            <consortium name="Genoscope - CEA"/>
            <person name="William W."/>
        </authorList>
    </citation>
    <scope>NUCLEOTIDE SEQUENCE</scope>
</reference>
<organism evidence="1 3">
    <name type="scientific">Paramecium sonneborni</name>
    <dbReference type="NCBI Taxonomy" id="65129"/>
    <lineage>
        <taxon>Eukaryota</taxon>
        <taxon>Sar</taxon>
        <taxon>Alveolata</taxon>
        <taxon>Ciliophora</taxon>
        <taxon>Intramacronucleata</taxon>
        <taxon>Oligohymenophorea</taxon>
        <taxon>Peniculida</taxon>
        <taxon>Parameciidae</taxon>
        <taxon>Paramecium</taxon>
    </lineage>
</organism>
<accession>A0A8S1P2C6</accession>
<dbReference type="Proteomes" id="UP000692954">
    <property type="component" value="Unassembled WGS sequence"/>
</dbReference>
<comment type="caution">
    <text evidence="1">The sequence shown here is derived from an EMBL/GenBank/DDBJ whole genome shotgun (WGS) entry which is preliminary data.</text>
</comment>
<evidence type="ECO:0000313" key="1">
    <source>
        <dbReference type="EMBL" id="CAD8095584.1"/>
    </source>
</evidence>
<evidence type="ECO:0000313" key="2">
    <source>
        <dbReference type="EMBL" id="CAD8095588.1"/>
    </source>
</evidence>
<gene>
    <name evidence="1" type="ORF">PSON_ATCC_30995.1.T0640266</name>
    <name evidence="2" type="ORF">PSON_ATCC_30995.1.T0640268</name>
</gene>
<keyword evidence="3" id="KW-1185">Reference proteome</keyword>
<protein>
    <submittedName>
        <fullName evidence="1">Uncharacterized protein</fullName>
    </submittedName>
</protein>
<evidence type="ECO:0000313" key="3">
    <source>
        <dbReference type="Proteomes" id="UP000692954"/>
    </source>
</evidence>
<proteinExistence type="predicted"/>
<dbReference type="EMBL" id="CAJJDN010000064">
    <property type="protein sequence ID" value="CAD8095584.1"/>
    <property type="molecule type" value="Genomic_DNA"/>
</dbReference>